<dbReference type="EMBL" id="AFNT02000003">
    <property type="protein sequence ID" value="ERJ07468.1"/>
    <property type="molecule type" value="Genomic_DNA"/>
</dbReference>
<evidence type="ECO:0000313" key="3">
    <source>
        <dbReference type="Proteomes" id="UP000003861"/>
    </source>
</evidence>
<reference evidence="2 3" key="2">
    <citation type="journal article" date="2013" name="PLoS ONE">
        <title>INDIGO - INtegrated Data Warehouse of MIcrobial GenOmes with Examples from the Red Sea Extremophiles.</title>
        <authorList>
            <person name="Alam I."/>
            <person name="Antunes A."/>
            <person name="Kamau A.A."/>
            <person name="Ba Alawi W."/>
            <person name="Kalkatawi M."/>
            <person name="Stingl U."/>
            <person name="Bajic V.B."/>
        </authorList>
    </citation>
    <scope>NUCLEOTIDE SEQUENCE [LARGE SCALE GENOMIC DNA]</scope>
    <source>
        <strain evidence="2 3">SARL4B</strain>
    </source>
</reference>
<gene>
    <name evidence="2" type="ORF">HLRTI_000511</name>
</gene>
<reference evidence="2 3" key="1">
    <citation type="journal article" date="2011" name="J. Bacteriol.">
        <title>Genome sequence of Halorhabdus tiamatea, the first archaeon isolated from a deep-sea anoxic brine lake.</title>
        <authorList>
            <person name="Antunes A."/>
            <person name="Alam I."/>
            <person name="Bajic V.B."/>
            <person name="Stingl U."/>
        </authorList>
    </citation>
    <scope>NUCLEOTIDE SEQUENCE [LARGE SCALE GENOMIC DNA]</scope>
    <source>
        <strain evidence="2 3">SARL4B</strain>
    </source>
</reference>
<feature type="region of interest" description="Disordered" evidence="1">
    <location>
        <begin position="155"/>
        <end position="179"/>
    </location>
</feature>
<accession>U2E5J6</accession>
<comment type="caution">
    <text evidence="2">The sequence shown here is derived from an EMBL/GenBank/DDBJ whole genome shotgun (WGS) entry which is preliminary data.</text>
</comment>
<sequence>MRIDTPPKGKALHQPGRSGEGVTVFAFDRDWTINVNPPTDDDKDGVPIEWVGHLAHHTDHIVYATGNQTLKDEAKIPGIGEIVKAYPGTDQDGEDVDLSSRPKRRERVDMLKAIYPDADRFVVVDDIDLSDMEGWDHFYPWDFVSTVESSEIDCLPPSDDDISKLGSTLDPQPHKGMFA</sequence>
<dbReference type="AlphaFoldDB" id="U2E5J6"/>
<protein>
    <submittedName>
        <fullName evidence="2">Uncharacterized protein</fullName>
    </submittedName>
</protein>
<proteinExistence type="predicted"/>
<evidence type="ECO:0000256" key="1">
    <source>
        <dbReference type="SAM" id="MobiDB-lite"/>
    </source>
</evidence>
<dbReference type="Proteomes" id="UP000003861">
    <property type="component" value="Unassembled WGS sequence"/>
</dbReference>
<organism evidence="2 3">
    <name type="scientific">Halorhabdus tiamatea SARL4B</name>
    <dbReference type="NCBI Taxonomy" id="1033806"/>
    <lineage>
        <taxon>Archaea</taxon>
        <taxon>Methanobacteriati</taxon>
        <taxon>Methanobacteriota</taxon>
        <taxon>Stenosarchaea group</taxon>
        <taxon>Halobacteria</taxon>
        <taxon>Halobacteriales</taxon>
        <taxon>Haloarculaceae</taxon>
        <taxon>Halorhabdus</taxon>
    </lineage>
</organism>
<evidence type="ECO:0000313" key="2">
    <source>
        <dbReference type="EMBL" id="ERJ07468.1"/>
    </source>
</evidence>
<name>U2E5J6_9EURY</name>